<dbReference type="CDD" id="cd00840">
    <property type="entry name" value="MPP_Mre11_N"/>
    <property type="match status" value="1"/>
</dbReference>
<dbReference type="PANTHER" id="PTHR30337:SF7">
    <property type="entry name" value="PHOSPHOESTERASE"/>
    <property type="match status" value="1"/>
</dbReference>
<keyword evidence="4" id="KW-1185">Reference proteome</keyword>
<dbReference type="GO" id="GO:0004527">
    <property type="term" value="F:exonuclease activity"/>
    <property type="evidence" value="ECO:0007669"/>
    <property type="project" value="UniProtKB-KW"/>
</dbReference>
<feature type="domain" description="Calcineurin-like phosphoesterase" evidence="2">
    <location>
        <begin position="3"/>
        <end position="198"/>
    </location>
</feature>
<name>A0ABV7KWP6_9PROT</name>
<accession>A0ABV7KWP6</accession>
<gene>
    <name evidence="3" type="ORF">ACFOGJ_06215</name>
</gene>
<keyword evidence="3" id="KW-0269">Exonuclease</keyword>
<dbReference type="PIRSF" id="PIRSF033091">
    <property type="entry name" value="Pesterase_YhaO"/>
    <property type="match status" value="1"/>
</dbReference>
<dbReference type="InterPro" id="IPR050535">
    <property type="entry name" value="DNA_Repair-Maintenance_Comp"/>
</dbReference>
<comment type="caution">
    <text evidence="3">The sequence shown here is derived from an EMBL/GenBank/DDBJ whole genome shotgun (WGS) entry which is preliminary data.</text>
</comment>
<protein>
    <submittedName>
        <fullName evidence="3">Exonuclease SbcCD subunit D</fullName>
    </submittedName>
</protein>
<dbReference type="PANTHER" id="PTHR30337">
    <property type="entry name" value="COMPONENT OF ATP-DEPENDENT DSDNA EXONUCLEASE"/>
    <property type="match status" value="1"/>
</dbReference>
<dbReference type="EMBL" id="JBHRTR010000016">
    <property type="protein sequence ID" value="MFC3226813.1"/>
    <property type="molecule type" value="Genomic_DNA"/>
</dbReference>
<dbReference type="Pfam" id="PF00149">
    <property type="entry name" value="Metallophos"/>
    <property type="match status" value="1"/>
</dbReference>
<dbReference type="Gene3D" id="3.60.21.10">
    <property type="match status" value="1"/>
</dbReference>
<evidence type="ECO:0000313" key="4">
    <source>
        <dbReference type="Proteomes" id="UP001595528"/>
    </source>
</evidence>
<dbReference type="RefSeq" id="WP_379898949.1">
    <property type="nucleotide sequence ID" value="NZ_JBHRTR010000016.1"/>
</dbReference>
<evidence type="ECO:0000259" key="2">
    <source>
        <dbReference type="Pfam" id="PF00149"/>
    </source>
</evidence>
<evidence type="ECO:0000313" key="3">
    <source>
        <dbReference type="EMBL" id="MFC3226813.1"/>
    </source>
</evidence>
<dbReference type="SUPFAM" id="SSF56300">
    <property type="entry name" value="Metallo-dependent phosphatases"/>
    <property type="match status" value="1"/>
</dbReference>
<dbReference type="Proteomes" id="UP001595528">
    <property type="component" value="Unassembled WGS sequence"/>
</dbReference>
<reference evidence="4" key="1">
    <citation type="journal article" date="2019" name="Int. J. Syst. Evol. Microbiol.">
        <title>The Global Catalogue of Microorganisms (GCM) 10K type strain sequencing project: providing services to taxonomists for standard genome sequencing and annotation.</title>
        <authorList>
            <consortium name="The Broad Institute Genomics Platform"/>
            <consortium name="The Broad Institute Genome Sequencing Center for Infectious Disease"/>
            <person name="Wu L."/>
            <person name="Ma J."/>
        </authorList>
    </citation>
    <scope>NUCLEOTIDE SEQUENCE [LARGE SCALE GENOMIC DNA]</scope>
    <source>
        <strain evidence="4">KCTC 42964</strain>
    </source>
</reference>
<dbReference type="InterPro" id="IPR014576">
    <property type="entry name" value="Pesterase_YhaO"/>
</dbReference>
<dbReference type="InterPro" id="IPR041796">
    <property type="entry name" value="Mre11_N"/>
</dbReference>
<dbReference type="InterPro" id="IPR029052">
    <property type="entry name" value="Metallo-depent_PP-like"/>
</dbReference>
<keyword evidence="3" id="KW-0540">Nuclease</keyword>
<evidence type="ECO:0000256" key="1">
    <source>
        <dbReference type="ARBA" id="ARBA00022801"/>
    </source>
</evidence>
<keyword evidence="1" id="KW-0378">Hydrolase</keyword>
<proteinExistence type="predicted"/>
<sequence length="438" mass="46043">MAFRFLHTADIHLDSPLRGLAGQQGAAADRIRTATRAAFDALVGRAVEEAVDFVVIAGDLYDGDWRDYQTGLFFVAQMGRLAQARIPVFLALGNHDAQNRITRSLTLPDNVTVFPAKAAASAELPEIGAVLHGRSFRQRDETEDFVPGYPEPVAGAFNIGVLHTGLGGRGGHADYAPCSLPELVAKGYDYWALGHVHQAEVLHEAPHVVFPGNLQGRHVRETGPKGATLVTVADGAVTGLTRWEVDVVRWALLPVDAAGCDRMTEVEARIRDAIEAAAGRDAGTNGDRLLAIRIELQGATALHAALAGAAERLLAEARAAAAGLGDGIAWVEKVKPATAPPPDAAAQAARQDALGDLQRMLDAAAADPDLAARLDAEVGEMARRLPAELRAEAEDPALQAALEGDTAALVAEARRLLDASLADDLPESLPDTLSGSGS</sequence>
<organism evidence="3 4">
    <name type="scientific">Marinibaculum pumilum</name>
    <dbReference type="NCBI Taxonomy" id="1766165"/>
    <lineage>
        <taxon>Bacteria</taxon>
        <taxon>Pseudomonadati</taxon>
        <taxon>Pseudomonadota</taxon>
        <taxon>Alphaproteobacteria</taxon>
        <taxon>Rhodospirillales</taxon>
        <taxon>Rhodospirillaceae</taxon>
        <taxon>Marinibaculum</taxon>
    </lineage>
</organism>
<dbReference type="InterPro" id="IPR004843">
    <property type="entry name" value="Calcineurin-like_PHP"/>
</dbReference>